<sequence length="372" mass="41428">MESVTRFIEKKLSERAGNSSLRRLTSSKNLIDFCSNDYLGFARSQHLKSLIEDHLKQHPSYQTGATGSRLISGNDDFTERLESEIALFHHAEAALIFNSGYDANLGLFSSLPQRGDTVILDELIHASIIDGARLSHANRYTFKHNDLNSLEDKLKLAKGNIFVGVESIYSMDGDEAPLRDIIRLTEKYSAALIIDEAHATGIFGKNGRGLVEHYDLSEKVFARTITFGKALGCHGAAVIGSVELRKYLVNFARSFIFSTAASFYTHLSVSMAYKHLLESDLSSIHQKINLFTEHSAEIPSFIKSRSPIQSLVIQGNDRAKKMAANLQTKGFDLRAILHPTVPSGKERLRICLHTFNSDKEITDLIKAIKETL</sequence>
<dbReference type="Gene3D" id="3.40.640.10">
    <property type="entry name" value="Type I PLP-dependent aspartate aminotransferase-like (Major domain)"/>
    <property type="match status" value="1"/>
</dbReference>
<organism evidence="8 9">
    <name type="scientific">Paradesertivirga mongoliensis</name>
    <dbReference type="NCBI Taxonomy" id="2100740"/>
    <lineage>
        <taxon>Bacteria</taxon>
        <taxon>Pseudomonadati</taxon>
        <taxon>Bacteroidota</taxon>
        <taxon>Sphingobacteriia</taxon>
        <taxon>Sphingobacteriales</taxon>
        <taxon>Sphingobacteriaceae</taxon>
        <taxon>Paradesertivirga</taxon>
    </lineage>
</organism>
<comment type="cofactor">
    <cofactor evidence="1 6">
        <name>pyridoxal 5'-phosphate</name>
        <dbReference type="ChEBI" id="CHEBI:597326"/>
    </cofactor>
</comment>
<dbReference type="SUPFAM" id="SSF53383">
    <property type="entry name" value="PLP-dependent transferases"/>
    <property type="match status" value="1"/>
</dbReference>
<dbReference type="Pfam" id="PF00155">
    <property type="entry name" value="Aminotran_1_2"/>
    <property type="match status" value="1"/>
</dbReference>
<feature type="domain" description="Aminotransferase class I/classII large" evidence="7">
    <location>
        <begin position="29"/>
        <end position="368"/>
    </location>
</feature>
<dbReference type="Proteomes" id="UP001597387">
    <property type="component" value="Unassembled WGS sequence"/>
</dbReference>
<reference evidence="9" key="1">
    <citation type="journal article" date="2019" name="Int. J. Syst. Evol. Microbiol.">
        <title>The Global Catalogue of Microorganisms (GCM) 10K type strain sequencing project: providing services to taxonomists for standard genome sequencing and annotation.</title>
        <authorList>
            <consortium name="The Broad Institute Genomics Platform"/>
            <consortium name="The Broad Institute Genome Sequencing Center for Infectious Disease"/>
            <person name="Wu L."/>
            <person name="Ma J."/>
        </authorList>
    </citation>
    <scope>NUCLEOTIDE SEQUENCE [LARGE SCALE GENOMIC DNA]</scope>
    <source>
        <strain evidence="9">KCTC 42217</strain>
    </source>
</reference>
<evidence type="ECO:0000259" key="7">
    <source>
        <dbReference type="Pfam" id="PF00155"/>
    </source>
</evidence>
<dbReference type="InterPro" id="IPR050087">
    <property type="entry name" value="AON_synthase_class-II"/>
</dbReference>
<dbReference type="PANTHER" id="PTHR13693:SF77">
    <property type="entry name" value="8-AMINO-7-OXONONANOATE SYNTHASE"/>
    <property type="match status" value="1"/>
</dbReference>
<evidence type="ECO:0000256" key="5">
    <source>
        <dbReference type="ARBA" id="ARBA00022898"/>
    </source>
</evidence>
<name>A0ABW4ZMW0_9SPHI</name>
<dbReference type="RefSeq" id="WP_255902549.1">
    <property type="nucleotide sequence ID" value="NZ_JAFMZO010000003.1"/>
</dbReference>
<keyword evidence="8" id="KW-0032">Aminotransferase</keyword>
<dbReference type="GO" id="GO:0008483">
    <property type="term" value="F:transaminase activity"/>
    <property type="evidence" value="ECO:0007669"/>
    <property type="project" value="UniProtKB-KW"/>
</dbReference>
<accession>A0ABW4ZMW0</accession>
<evidence type="ECO:0000256" key="1">
    <source>
        <dbReference type="ARBA" id="ARBA00001933"/>
    </source>
</evidence>
<keyword evidence="5 6" id="KW-0663">Pyridoxal phosphate</keyword>
<proteinExistence type="inferred from homology"/>
<dbReference type="InterPro" id="IPR015422">
    <property type="entry name" value="PyrdxlP-dep_Trfase_small"/>
</dbReference>
<keyword evidence="4" id="KW-0808">Transferase</keyword>
<dbReference type="InterPro" id="IPR015424">
    <property type="entry name" value="PyrdxlP-dep_Trfase"/>
</dbReference>
<comment type="similarity">
    <text evidence="3">Belongs to the class-II pyridoxal-phosphate-dependent aminotransferase family. BioF subfamily.</text>
</comment>
<comment type="caution">
    <text evidence="8">The sequence shown here is derived from an EMBL/GenBank/DDBJ whole genome shotgun (WGS) entry which is preliminary data.</text>
</comment>
<dbReference type="InterPro" id="IPR004839">
    <property type="entry name" value="Aminotransferase_I/II_large"/>
</dbReference>
<dbReference type="InterPro" id="IPR001917">
    <property type="entry name" value="Aminotrans_II_pyridoxalP_BS"/>
</dbReference>
<evidence type="ECO:0000313" key="9">
    <source>
        <dbReference type="Proteomes" id="UP001597387"/>
    </source>
</evidence>
<dbReference type="EMBL" id="JBHUHZ010000001">
    <property type="protein sequence ID" value="MFD2162972.1"/>
    <property type="molecule type" value="Genomic_DNA"/>
</dbReference>
<dbReference type="PANTHER" id="PTHR13693">
    <property type="entry name" value="CLASS II AMINOTRANSFERASE/8-AMINO-7-OXONONANOATE SYNTHASE"/>
    <property type="match status" value="1"/>
</dbReference>
<evidence type="ECO:0000256" key="4">
    <source>
        <dbReference type="ARBA" id="ARBA00022679"/>
    </source>
</evidence>
<evidence type="ECO:0000313" key="8">
    <source>
        <dbReference type="EMBL" id="MFD2162972.1"/>
    </source>
</evidence>
<evidence type="ECO:0000256" key="2">
    <source>
        <dbReference type="ARBA" id="ARBA00005189"/>
    </source>
</evidence>
<comment type="pathway">
    <text evidence="2">Lipid metabolism.</text>
</comment>
<keyword evidence="9" id="KW-1185">Reference proteome</keyword>
<dbReference type="Gene3D" id="3.90.1150.10">
    <property type="entry name" value="Aspartate Aminotransferase, domain 1"/>
    <property type="match status" value="1"/>
</dbReference>
<protein>
    <submittedName>
        <fullName evidence="8">Aminotransferase class I/II-fold pyridoxal phosphate-dependent enzyme</fullName>
    </submittedName>
</protein>
<evidence type="ECO:0000256" key="3">
    <source>
        <dbReference type="ARBA" id="ARBA00010008"/>
    </source>
</evidence>
<dbReference type="PROSITE" id="PS00599">
    <property type="entry name" value="AA_TRANSFER_CLASS_2"/>
    <property type="match status" value="1"/>
</dbReference>
<dbReference type="InterPro" id="IPR015421">
    <property type="entry name" value="PyrdxlP-dep_Trfase_major"/>
</dbReference>
<gene>
    <name evidence="8" type="ORF">ACFSJU_11260</name>
</gene>
<evidence type="ECO:0000256" key="6">
    <source>
        <dbReference type="RuleBase" id="RU003693"/>
    </source>
</evidence>